<dbReference type="Pfam" id="PF22106">
    <property type="entry name" value="NGO1945_C"/>
    <property type="match status" value="1"/>
</dbReference>
<name>A0ABQ5TTF8_9GAMM</name>
<dbReference type="Proteomes" id="UP001161423">
    <property type="component" value="Unassembled WGS sequence"/>
</dbReference>
<dbReference type="EMBL" id="BSND01000003">
    <property type="protein sequence ID" value="GLP98824.1"/>
    <property type="molecule type" value="Genomic_DNA"/>
</dbReference>
<dbReference type="RefSeq" id="WP_284722443.1">
    <property type="nucleotide sequence ID" value="NZ_BSND01000003.1"/>
</dbReference>
<evidence type="ECO:0000313" key="3">
    <source>
        <dbReference type="EMBL" id="GLP98824.1"/>
    </source>
</evidence>
<gene>
    <name evidence="3" type="ORF">GCM10007891_06780</name>
</gene>
<sequence>MANQFQETQYQFAAYIRDPEHQPIPDQLESRRMTIYRDLFFNNIDSTLSSAFPVIRQLMNENDWLALVRSFMKNHFCQSPRFVDVSKEFIEYLNQQHDVNETMPFLQELAHYEWVELALSIAEEEWQCSEIDEKTNMLAMSYQGSPLAWLLSFQFPVHQICDDFQPTTPSELPHYLLVYRNKTDDVKFIELNGLSAHLFEQISQGEDVESVIDAIAEAMPQLDYQLIKNGAKELITDWLSKGILLVRQA</sequence>
<reference evidence="3" key="1">
    <citation type="journal article" date="2014" name="Int. J. Syst. Evol. Microbiol.">
        <title>Complete genome of a new Firmicutes species belonging to the dominant human colonic microbiota ('Ruminococcus bicirculans') reveals two chromosomes and a selective capacity to utilize plant glucans.</title>
        <authorList>
            <consortium name="NISC Comparative Sequencing Program"/>
            <person name="Wegmann U."/>
            <person name="Louis P."/>
            <person name="Goesmann A."/>
            <person name="Henrissat B."/>
            <person name="Duncan S.H."/>
            <person name="Flint H.J."/>
        </authorList>
    </citation>
    <scope>NUCLEOTIDE SEQUENCE</scope>
    <source>
        <strain evidence="3">NBRC 102424</strain>
    </source>
</reference>
<comment type="caution">
    <text evidence="3">The sequence shown here is derived from an EMBL/GenBank/DDBJ whole genome shotgun (WGS) entry which is preliminary data.</text>
</comment>
<reference evidence="3" key="2">
    <citation type="submission" date="2023-01" db="EMBL/GenBank/DDBJ databases">
        <title>Draft genome sequence of Methylophaga thalassica strain NBRC 102424.</title>
        <authorList>
            <person name="Sun Q."/>
            <person name="Mori K."/>
        </authorList>
    </citation>
    <scope>NUCLEOTIDE SEQUENCE</scope>
    <source>
        <strain evidence="3">NBRC 102424</strain>
    </source>
</reference>
<dbReference type="InterPro" id="IPR018640">
    <property type="entry name" value="DUF2063"/>
</dbReference>
<feature type="domain" description="Putative DNA-binding" evidence="1">
    <location>
        <begin position="7"/>
        <end position="93"/>
    </location>
</feature>
<dbReference type="InterPro" id="IPR044922">
    <property type="entry name" value="DUF2063_N_sf"/>
</dbReference>
<evidence type="ECO:0000313" key="4">
    <source>
        <dbReference type="Proteomes" id="UP001161423"/>
    </source>
</evidence>
<accession>A0ABQ5TTF8</accession>
<proteinExistence type="predicted"/>
<keyword evidence="4" id="KW-1185">Reference proteome</keyword>
<dbReference type="Pfam" id="PF09836">
    <property type="entry name" value="DUF2063"/>
    <property type="match status" value="1"/>
</dbReference>
<dbReference type="Gene3D" id="3.90.930.50">
    <property type="match status" value="1"/>
</dbReference>
<feature type="domain" description="NGO1945-like C-terminal" evidence="2">
    <location>
        <begin position="145"/>
        <end position="239"/>
    </location>
</feature>
<dbReference type="Gene3D" id="1.10.150.690">
    <property type="entry name" value="DUF2063"/>
    <property type="match status" value="1"/>
</dbReference>
<protein>
    <submittedName>
        <fullName evidence="3">DUF2063 domain-containing protein</fullName>
    </submittedName>
</protein>
<evidence type="ECO:0000259" key="1">
    <source>
        <dbReference type="Pfam" id="PF09836"/>
    </source>
</evidence>
<evidence type="ECO:0000259" key="2">
    <source>
        <dbReference type="Pfam" id="PF22106"/>
    </source>
</evidence>
<dbReference type="InterPro" id="IPR054098">
    <property type="entry name" value="NGO1945-like_C"/>
</dbReference>
<organism evidence="3 4">
    <name type="scientific">Methylophaga thalassica</name>
    <dbReference type="NCBI Taxonomy" id="40223"/>
    <lineage>
        <taxon>Bacteria</taxon>
        <taxon>Pseudomonadati</taxon>
        <taxon>Pseudomonadota</taxon>
        <taxon>Gammaproteobacteria</taxon>
        <taxon>Thiotrichales</taxon>
        <taxon>Piscirickettsiaceae</taxon>
        <taxon>Methylophaga</taxon>
    </lineage>
</organism>